<name>A0A8X6R5G9_NEPPI</name>
<proteinExistence type="predicted"/>
<dbReference type="Proteomes" id="UP000887013">
    <property type="component" value="Unassembled WGS sequence"/>
</dbReference>
<evidence type="ECO:0000313" key="1">
    <source>
        <dbReference type="EMBL" id="GFU61402.1"/>
    </source>
</evidence>
<accession>A0A8X6R5G9</accession>
<evidence type="ECO:0000313" key="2">
    <source>
        <dbReference type="Proteomes" id="UP000887013"/>
    </source>
</evidence>
<protein>
    <submittedName>
        <fullName evidence="1">Uncharacterized protein</fullName>
    </submittedName>
</protein>
<gene>
    <name evidence="1" type="ORF">NPIL_134111</name>
</gene>
<dbReference type="AlphaFoldDB" id="A0A8X6R5G9"/>
<comment type="caution">
    <text evidence="1">The sequence shown here is derived from an EMBL/GenBank/DDBJ whole genome shotgun (WGS) entry which is preliminary data.</text>
</comment>
<keyword evidence="2" id="KW-1185">Reference proteome</keyword>
<organism evidence="1 2">
    <name type="scientific">Nephila pilipes</name>
    <name type="common">Giant wood spider</name>
    <name type="synonym">Nephila maculata</name>
    <dbReference type="NCBI Taxonomy" id="299642"/>
    <lineage>
        <taxon>Eukaryota</taxon>
        <taxon>Metazoa</taxon>
        <taxon>Ecdysozoa</taxon>
        <taxon>Arthropoda</taxon>
        <taxon>Chelicerata</taxon>
        <taxon>Arachnida</taxon>
        <taxon>Araneae</taxon>
        <taxon>Araneomorphae</taxon>
        <taxon>Entelegynae</taxon>
        <taxon>Araneoidea</taxon>
        <taxon>Nephilidae</taxon>
        <taxon>Nephila</taxon>
    </lineage>
</organism>
<sequence length="88" mass="9949">MSSVEITWHIRDNSILCRLLPHEFRFRVQCLSTGVNGVLTADDDGSFHPVTSHHHKSRVCCPQIVKVAFLYLKRLTALGSPLKNDATY</sequence>
<reference evidence="1" key="1">
    <citation type="submission" date="2020-08" db="EMBL/GenBank/DDBJ databases">
        <title>Multicomponent nature underlies the extraordinary mechanical properties of spider dragline silk.</title>
        <authorList>
            <person name="Kono N."/>
            <person name="Nakamura H."/>
            <person name="Mori M."/>
            <person name="Yoshida Y."/>
            <person name="Ohtoshi R."/>
            <person name="Malay A.D."/>
            <person name="Moran D.A.P."/>
            <person name="Tomita M."/>
            <person name="Numata K."/>
            <person name="Arakawa K."/>
        </authorList>
    </citation>
    <scope>NUCLEOTIDE SEQUENCE</scope>
</reference>
<dbReference type="EMBL" id="BMAW01040892">
    <property type="protein sequence ID" value="GFU61402.1"/>
    <property type="molecule type" value="Genomic_DNA"/>
</dbReference>